<dbReference type="InterPro" id="IPR001394">
    <property type="entry name" value="Peptidase_C19_UCH"/>
</dbReference>
<keyword evidence="7" id="KW-0378">Hydrolase</keyword>
<dbReference type="GO" id="GO:0004197">
    <property type="term" value="F:cysteine-type endopeptidase activity"/>
    <property type="evidence" value="ECO:0007669"/>
    <property type="project" value="InterPro"/>
</dbReference>
<sequence length="1130" mass="129834">MPFKRRRRSPPPNKGLAPGESLQRYLIPARGAQTSLWAWIGSEAMKESDISSEHCLMACGLSAKNVYPFCANKFATSQAPKPSANVKEEVILDDDIIIIQDDEEVKCTKKGCKENPNCLNYLGQDKWEDEGRAMGDFLQVASVGFDPNEDIRVSEYPVGLRNLGATCYANASLQVWFRNLALRRAVYQCKPCGAEKASKDSPLFQLQVTFAALQKGTCKIFNPAPLVESLQLRTAEQQDAQEFSKLFMSHLDVEFRKQEVPELHSLVSDQFQGTQVYGTACDSCQYRSERTADFLEIEVRFEENSTLEDCIRTMLQEEKLTGDNQYRCPECDGLRDATRYTQLSRLPPVLNFSFLRFVYDFSTMERKKSKYTLSFPTCLDMSQFLKHRTERDDAGQDATIYELAGILLHKGASAYHGHYEAQVYDTEQQSWYQFNDEAVTKIKTLGDKKKGSKDAPIAVDDESSGRNKRPAKKRRAVTSDGEEESRQSKLTVLPKAISSKDAYMLVYVRRNDQKVNSSEAPEPPPQALEYVESLNREHNERCKAFEEKQQSIRDQFASIRQQVMGVYETWDARSVDDDSVVLSSKWLQNWLARGCMDLARPQVYTETEPGTEPAELGDDDPSTTKLEGNIICMHRRLDPTKAKDMKRIRRKMVELTGCRFEPLLTPQDVCQECVHMEFRERLYMIEHPKLVQEFDEVSEVDESTEGYWVSKKWIKDWRLLKPKMHKTSQEDPAPDSPDYRGDVWCEHGSLVLNNFNRRRISREGVEVLRKKFPLWEPLHGDAELCAVCDAVLHTSREDKRELRRRAEEEKALLKTMYESVPFTEEDDSFAIIPTDFFKGWISWLNNPVDHARSDKLDNSHFVCEHDLLNFDPNCLSDTEMTITIIRQDDWYILRKLYDAGPRIGLGKAKQNDDKPRYVSEISVCEGCRLKRKTEWISTDIIIQLLRGKKTETSTSRQPIAIYSNKNGTRHSKRLRQARENEKRKFAVTKKTTIKDIKVRIQEVFKIPTICQRLFLREQELQDNEVTMEDLQVFANEILDLREANEVHEIDSDLDDQPVKKRKRELERGFDGTLLSGGVGDHEPGRYQSSDSHEDTPYGFSPASSEKVCAACTLLNAYDAIVCKVCDTLFV</sequence>
<dbReference type="InterPro" id="IPR000626">
    <property type="entry name" value="Ubiquitin-like_dom"/>
</dbReference>
<dbReference type="GO" id="GO:0005634">
    <property type="term" value="C:nucleus"/>
    <property type="evidence" value="ECO:0007669"/>
    <property type="project" value="UniProtKB-SubCell"/>
</dbReference>
<keyword evidence="10" id="KW-0175">Coiled coil</keyword>
<protein>
    <recommendedName>
        <fullName evidence="4">ubiquitinyl hydrolase 1</fullName>
        <ecNumber evidence="4">3.4.19.12</ecNumber>
    </recommendedName>
</protein>
<dbReference type="Proteomes" id="UP000559027">
    <property type="component" value="Unassembled WGS sequence"/>
</dbReference>
<dbReference type="PANTHER" id="PTHR24006">
    <property type="entry name" value="UBIQUITIN CARBOXYL-TERMINAL HYDROLASE"/>
    <property type="match status" value="1"/>
</dbReference>
<evidence type="ECO:0000256" key="2">
    <source>
        <dbReference type="ARBA" id="ARBA00004123"/>
    </source>
</evidence>
<feature type="compositionally biased region" description="Basic and acidic residues" evidence="11">
    <location>
        <begin position="1079"/>
        <end position="1095"/>
    </location>
</feature>
<proteinExistence type="inferred from homology"/>
<keyword evidence="6" id="KW-0833">Ubl conjugation pathway</keyword>
<dbReference type="EMBL" id="JAACJO010000005">
    <property type="protein sequence ID" value="KAF5357897.1"/>
    <property type="molecule type" value="Genomic_DNA"/>
</dbReference>
<dbReference type="InterPro" id="IPR038765">
    <property type="entry name" value="Papain-like_cys_pep_sf"/>
</dbReference>
<evidence type="ECO:0000256" key="6">
    <source>
        <dbReference type="ARBA" id="ARBA00022786"/>
    </source>
</evidence>
<comment type="similarity">
    <text evidence="3">Belongs to the peptidase C19 family.</text>
</comment>
<comment type="catalytic activity">
    <reaction evidence="1">
        <text>Thiol-dependent hydrolysis of ester, thioester, amide, peptide and isopeptide bonds formed by the C-terminal Gly of ubiquitin (a 76-residue protein attached to proteins as an intracellular targeting signal).</text>
        <dbReference type="EC" id="3.4.19.12"/>
    </reaction>
</comment>
<evidence type="ECO:0000256" key="4">
    <source>
        <dbReference type="ARBA" id="ARBA00012759"/>
    </source>
</evidence>
<evidence type="ECO:0000259" key="14">
    <source>
        <dbReference type="PROSITE" id="PS51283"/>
    </source>
</evidence>
<dbReference type="GO" id="GO:0006508">
    <property type="term" value="P:proteolysis"/>
    <property type="evidence" value="ECO:0007669"/>
    <property type="project" value="UniProtKB-KW"/>
</dbReference>
<dbReference type="SUPFAM" id="SSF54001">
    <property type="entry name" value="Cysteine proteinases"/>
    <property type="match status" value="1"/>
</dbReference>
<evidence type="ECO:0000256" key="1">
    <source>
        <dbReference type="ARBA" id="ARBA00000707"/>
    </source>
</evidence>
<evidence type="ECO:0000313" key="15">
    <source>
        <dbReference type="EMBL" id="KAF5357897.1"/>
    </source>
</evidence>
<dbReference type="EC" id="3.4.19.12" evidence="4"/>
<name>A0A8H5G3Z9_9AGAR</name>
<dbReference type="InterPro" id="IPR018200">
    <property type="entry name" value="USP_CS"/>
</dbReference>
<dbReference type="GO" id="GO:0004843">
    <property type="term" value="F:cysteine-type deubiquitinase activity"/>
    <property type="evidence" value="ECO:0007669"/>
    <property type="project" value="UniProtKB-EC"/>
</dbReference>
<keyword evidence="8" id="KW-0788">Thiol protease</keyword>
<dbReference type="SUPFAM" id="SSF54236">
    <property type="entry name" value="Ubiquitin-like"/>
    <property type="match status" value="1"/>
</dbReference>
<dbReference type="InterPro" id="IPR044743">
    <property type="entry name" value="Ubl_USP48"/>
</dbReference>
<dbReference type="PROSITE" id="PS50053">
    <property type="entry name" value="UBIQUITIN_2"/>
    <property type="match status" value="1"/>
</dbReference>
<evidence type="ECO:0000256" key="10">
    <source>
        <dbReference type="SAM" id="Coils"/>
    </source>
</evidence>
<dbReference type="GO" id="GO:0016579">
    <property type="term" value="P:protein deubiquitination"/>
    <property type="evidence" value="ECO:0007669"/>
    <property type="project" value="InterPro"/>
</dbReference>
<dbReference type="InterPro" id="IPR029071">
    <property type="entry name" value="Ubiquitin-like_domsf"/>
</dbReference>
<reference evidence="15 16" key="1">
    <citation type="journal article" date="2020" name="ISME J.">
        <title>Uncovering the hidden diversity of litter-decomposition mechanisms in mushroom-forming fungi.</title>
        <authorList>
            <person name="Floudas D."/>
            <person name="Bentzer J."/>
            <person name="Ahren D."/>
            <person name="Johansson T."/>
            <person name="Persson P."/>
            <person name="Tunlid A."/>
        </authorList>
    </citation>
    <scope>NUCLEOTIDE SEQUENCE [LARGE SCALE GENOMIC DNA]</scope>
    <source>
        <strain evidence="15 16">CBS 146.42</strain>
    </source>
</reference>
<evidence type="ECO:0000259" key="13">
    <source>
        <dbReference type="PROSITE" id="PS50235"/>
    </source>
</evidence>
<evidence type="ECO:0000256" key="9">
    <source>
        <dbReference type="ARBA" id="ARBA00023242"/>
    </source>
</evidence>
<evidence type="ECO:0000256" key="3">
    <source>
        <dbReference type="ARBA" id="ARBA00009085"/>
    </source>
</evidence>
<dbReference type="InterPro" id="IPR006615">
    <property type="entry name" value="Pept_C19_DUSP"/>
</dbReference>
<dbReference type="Gene3D" id="3.10.20.90">
    <property type="entry name" value="Phosphatidylinositol 3-kinase Catalytic Subunit, Chain A, domain 1"/>
    <property type="match status" value="1"/>
</dbReference>
<dbReference type="PANTHER" id="PTHR24006:SF722">
    <property type="entry name" value="UBIQUITIN CARBOXYL-TERMINAL HYDROLASE 48"/>
    <property type="match status" value="1"/>
</dbReference>
<keyword evidence="5" id="KW-0645">Protease</keyword>
<keyword evidence="9" id="KW-0539">Nucleus</keyword>
<feature type="coiled-coil region" evidence="10">
    <location>
        <begin position="792"/>
        <end position="819"/>
    </location>
</feature>
<feature type="compositionally biased region" description="Basic residues" evidence="11">
    <location>
        <begin position="466"/>
        <end position="476"/>
    </location>
</feature>
<dbReference type="PROSITE" id="PS00972">
    <property type="entry name" value="USP_1"/>
    <property type="match status" value="1"/>
</dbReference>
<dbReference type="PROSITE" id="PS51283">
    <property type="entry name" value="DUSP"/>
    <property type="match status" value="1"/>
</dbReference>
<dbReference type="PROSITE" id="PS00973">
    <property type="entry name" value="USP_2"/>
    <property type="match status" value="1"/>
</dbReference>
<feature type="region of interest" description="Disordered" evidence="11">
    <location>
        <begin position="446"/>
        <end position="490"/>
    </location>
</feature>
<comment type="subcellular location">
    <subcellularLocation>
        <location evidence="2">Nucleus</location>
    </subcellularLocation>
</comment>
<comment type="caution">
    <text evidence="15">The sequence shown here is derived from an EMBL/GenBank/DDBJ whole genome shotgun (WGS) entry which is preliminary data.</text>
</comment>
<evidence type="ECO:0000259" key="12">
    <source>
        <dbReference type="PROSITE" id="PS50053"/>
    </source>
</evidence>
<keyword evidence="16" id="KW-1185">Reference proteome</keyword>
<evidence type="ECO:0000256" key="7">
    <source>
        <dbReference type="ARBA" id="ARBA00022801"/>
    </source>
</evidence>
<dbReference type="AlphaFoldDB" id="A0A8H5G3Z9"/>
<feature type="domain" description="Ubiquitin-like" evidence="12">
    <location>
        <begin position="974"/>
        <end position="1040"/>
    </location>
</feature>
<feature type="region of interest" description="Disordered" evidence="11">
    <location>
        <begin position="1075"/>
        <end position="1098"/>
    </location>
</feature>
<dbReference type="InterPro" id="IPR028889">
    <property type="entry name" value="USP"/>
</dbReference>
<feature type="domain" description="USP" evidence="13">
    <location>
        <begin position="158"/>
        <end position="510"/>
    </location>
</feature>
<feature type="domain" description="DUSP" evidence="14">
    <location>
        <begin position="804"/>
        <end position="909"/>
    </location>
</feature>
<dbReference type="InterPro" id="IPR050164">
    <property type="entry name" value="Peptidase_C19"/>
</dbReference>
<evidence type="ECO:0000256" key="5">
    <source>
        <dbReference type="ARBA" id="ARBA00022670"/>
    </source>
</evidence>
<organism evidence="15 16">
    <name type="scientific">Leucocoprinus leucothites</name>
    <dbReference type="NCBI Taxonomy" id="201217"/>
    <lineage>
        <taxon>Eukaryota</taxon>
        <taxon>Fungi</taxon>
        <taxon>Dikarya</taxon>
        <taxon>Basidiomycota</taxon>
        <taxon>Agaricomycotina</taxon>
        <taxon>Agaricomycetes</taxon>
        <taxon>Agaricomycetidae</taxon>
        <taxon>Agaricales</taxon>
        <taxon>Agaricineae</taxon>
        <taxon>Agaricaceae</taxon>
        <taxon>Leucocoprinus</taxon>
    </lineage>
</organism>
<dbReference type="Pfam" id="PF00240">
    <property type="entry name" value="ubiquitin"/>
    <property type="match status" value="1"/>
</dbReference>
<dbReference type="GO" id="GO:0005829">
    <property type="term" value="C:cytosol"/>
    <property type="evidence" value="ECO:0007669"/>
    <property type="project" value="TreeGrafter"/>
</dbReference>
<dbReference type="InterPro" id="IPR035927">
    <property type="entry name" value="DUSP-like_sf"/>
</dbReference>
<evidence type="ECO:0000256" key="8">
    <source>
        <dbReference type="ARBA" id="ARBA00022807"/>
    </source>
</evidence>
<dbReference type="Gene3D" id="3.90.70.10">
    <property type="entry name" value="Cysteine proteinases"/>
    <property type="match status" value="1"/>
</dbReference>
<dbReference type="CDD" id="cd01795">
    <property type="entry name" value="Ubl_USP48"/>
    <property type="match status" value="1"/>
</dbReference>
<evidence type="ECO:0000313" key="16">
    <source>
        <dbReference type="Proteomes" id="UP000559027"/>
    </source>
</evidence>
<dbReference type="PROSITE" id="PS50235">
    <property type="entry name" value="USP_3"/>
    <property type="match status" value="1"/>
</dbReference>
<dbReference type="Pfam" id="PF00443">
    <property type="entry name" value="UCH"/>
    <property type="match status" value="1"/>
</dbReference>
<evidence type="ECO:0000256" key="11">
    <source>
        <dbReference type="SAM" id="MobiDB-lite"/>
    </source>
</evidence>
<gene>
    <name evidence="15" type="ORF">D9756_001419</name>
</gene>
<accession>A0A8H5G3Z9</accession>
<dbReference type="SUPFAM" id="SSF143791">
    <property type="entry name" value="DUSP-like"/>
    <property type="match status" value="1"/>
</dbReference>
<dbReference type="OrthoDB" id="289038at2759"/>